<dbReference type="InterPro" id="IPR050074">
    <property type="entry name" value="DHO_dehydrogenase"/>
</dbReference>
<feature type="binding site" evidence="11">
    <location>
        <position position="146"/>
    </location>
    <ligand>
        <name>FMN</name>
        <dbReference type="ChEBI" id="CHEBI:58210"/>
    </ligand>
</feature>
<evidence type="ECO:0000259" key="12">
    <source>
        <dbReference type="Pfam" id="PF01180"/>
    </source>
</evidence>
<dbReference type="CDD" id="cd04738">
    <property type="entry name" value="DHOD_2_like"/>
    <property type="match status" value="1"/>
</dbReference>
<evidence type="ECO:0000313" key="14">
    <source>
        <dbReference type="Proteomes" id="UP000490386"/>
    </source>
</evidence>
<evidence type="ECO:0000313" key="13">
    <source>
        <dbReference type="EMBL" id="KAB1638329.1"/>
    </source>
</evidence>
<dbReference type="GO" id="GO:0044205">
    <property type="term" value="P:'de novo' UMP biosynthetic process"/>
    <property type="evidence" value="ECO:0007669"/>
    <property type="project" value="UniProtKB-UniRule"/>
</dbReference>
<feature type="binding site" evidence="11">
    <location>
        <begin position="117"/>
        <end position="121"/>
    </location>
    <ligand>
        <name>substrate</name>
    </ligand>
</feature>
<dbReference type="Pfam" id="PF01180">
    <property type="entry name" value="DHO_dh"/>
    <property type="match status" value="1"/>
</dbReference>
<feature type="active site" description="Nucleophile" evidence="11">
    <location>
        <position position="182"/>
    </location>
</feature>
<keyword evidence="14" id="KW-1185">Reference proteome</keyword>
<feature type="binding site" evidence="11">
    <location>
        <position position="179"/>
    </location>
    <ligand>
        <name>FMN</name>
        <dbReference type="ChEBI" id="CHEBI:58210"/>
    </ligand>
</feature>
<dbReference type="InterPro" id="IPR005720">
    <property type="entry name" value="Dihydroorotate_DH_cat"/>
</dbReference>
<dbReference type="PROSITE" id="PS00912">
    <property type="entry name" value="DHODEHASE_2"/>
    <property type="match status" value="1"/>
</dbReference>
<feature type="binding site" evidence="11">
    <location>
        <begin position="245"/>
        <end position="246"/>
    </location>
    <ligand>
        <name>substrate</name>
    </ligand>
</feature>
<feature type="binding site" evidence="11">
    <location>
        <position position="270"/>
    </location>
    <ligand>
        <name>FMN</name>
        <dbReference type="ChEBI" id="CHEBI:58210"/>
    </ligand>
</feature>
<dbReference type="EMBL" id="WBJX01000002">
    <property type="protein sequence ID" value="KAB1638329.1"/>
    <property type="molecule type" value="Genomic_DNA"/>
</dbReference>
<dbReference type="NCBIfam" id="TIGR01036">
    <property type="entry name" value="pyrD_sub2"/>
    <property type="match status" value="1"/>
</dbReference>
<feature type="binding site" evidence="11">
    <location>
        <position position="179"/>
    </location>
    <ligand>
        <name>substrate</name>
    </ligand>
</feature>
<evidence type="ECO:0000256" key="3">
    <source>
        <dbReference type="ARBA" id="ARBA00005161"/>
    </source>
</evidence>
<dbReference type="NCBIfam" id="NF003652">
    <property type="entry name" value="PRK05286.2-5"/>
    <property type="match status" value="1"/>
</dbReference>
<dbReference type="Proteomes" id="UP000490386">
    <property type="component" value="Unassembled WGS sequence"/>
</dbReference>
<evidence type="ECO:0000256" key="6">
    <source>
        <dbReference type="ARBA" id="ARBA00022643"/>
    </source>
</evidence>
<dbReference type="PANTHER" id="PTHR48109">
    <property type="entry name" value="DIHYDROOROTATE DEHYDROGENASE (QUINONE), MITOCHONDRIAL-RELATED"/>
    <property type="match status" value="1"/>
</dbReference>
<comment type="subcellular location">
    <subcellularLocation>
        <location evidence="11">Cell membrane</location>
        <topology evidence="11">Peripheral membrane protein</topology>
    </subcellularLocation>
    <subcellularLocation>
        <location evidence="2">Membrane</location>
    </subcellularLocation>
</comment>
<organism evidence="13 14">
    <name type="scientific">Pseudoclavibacter terrae</name>
    <dbReference type="NCBI Taxonomy" id="1530195"/>
    <lineage>
        <taxon>Bacteria</taxon>
        <taxon>Bacillati</taxon>
        <taxon>Actinomycetota</taxon>
        <taxon>Actinomycetes</taxon>
        <taxon>Micrococcales</taxon>
        <taxon>Microbacteriaceae</taxon>
        <taxon>Pseudoclavibacter</taxon>
    </lineage>
</organism>
<dbReference type="HAMAP" id="MF_00225">
    <property type="entry name" value="DHO_dh_type2"/>
    <property type="match status" value="1"/>
</dbReference>
<feature type="binding site" evidence="11">
    <location>
        <position position="92"/>
    </location>
    <ligand>
        <name>FMN</name>
        <dbReference type="ChEBI" id="CHEBI:58210"/>
    </ligand>
</feature>
<sequence length="343" mass="35978">MSAAYRLLFRHVLSKMDPERAHAFASGVIRALGRRGPAALISPFGAPAESLAVEAMGLRFASPFGLAAGFDKNAEDIDGLAALGFGHVEVGTVTPRPQPGNPGPRLFRLVADGALINRMGFNNRGAELAAANIAARRNRSVIVGVNIGKNKTTEADDAHLDYAAAATAVKDVADYLVVNVSSPNTPGLRSLQSLESLTPILRAARDAAPGVPLLVKIAPDLDDDEIREVTQLAIDEGLAGIIAANTTISRTGLRTSARVVEAFGAGGLSGRPLTERSREVLRVVKETSGDRLCIISVGGVTDAAEARRRLDAGATLVQGYTEFLYSGPTWAASINRGLARLAR</sequence>
<feature type="binding site" evidence="11">
    <location>
        <position position="72"/>
    </location>
    <ligand>
        <name>substrate</name>
    </ligand>
</feature>
<name>A0A7J5B2W3_9MICO</name>
<comment type="subunit">
    <text evidence="11">Monomer.</text>
</comment>
<dbReference type="AlphaFoldDB" id="A0A7J5B2W3"/>
<dbReference type="RefSeq" id="WP_151423404.1">
    <property type="nucleotide sequence ID" value="NZ_WBJX01000002.1"/>
</dbReference>
<keyword evidence="9 11" id="KW-0472">Membrane</keyword>
<evidence type="ECO:0000256" key="7">
    <source>
        <dbReference type="ARBA" id="ARBA00022975"/>
    </source>
</evidence>
<feature type="binding site" evidence="11">
    <location>
        <position position="244"/>
    </location>
    <ligand>
        <name>FMN</name>
        <dbReference type="ChEBI" id="CHEBI:58210"/>
    </ligand>
</feature>
<evidence type="ECO:0000256" key="2">
    <source>
        <dbReference type="ARBA" id="ARBA00004370"/>
    </source>
</evidence>
<evidence type="ECO:0000256" key="5">
    <source>
        <dbReference type="ARBA" id="ARBA00022630"/>
    </source>
</evidence>
<dbReference type="GO" id="GO:0006207">
    <property type="term" value="P:'de novo' pyrimidine nucleobase biosynthetic process"/>
    <property type="evidence" value="ECO:0007669"/>
    <property type="project" value="UniProtKB-UniRule"/>
</dbReference>
<feature type="binding site" evidence="11">
    <location>
        <position position="184"/>
    </location>
    <ligand>
        <name>substrate</name>
    </ligand>
</feature>
<comment type="similarity">
    <text evidence="4 11">Belongs to the dihydroorotate dehydrogenase family. Type 2 subfamily.</text>
</comment>
<dbReference type="NCBIfam" id="NF003648">
    <property type="entry name" value="PRK05286.2-1"/>
    <property type="match status" value="1"/>
</dbReference>
<comment type="catalytic activity">
    <reaction evidence="10 11">
        <text>(S)-dihydroorotate + a quinone = orotate + a quinol</text>
        <dbReference type="Rhea" id="RHEA:30187"/>
        <dbReference type="ChEBI" id="CHEBI:24646"/>
        <dbReference type="ChEBI" id="CHEBI:30839"/>
        <dbReference type="ChEBI" id="CHEBI:30864"/>
        <dbReference type="ChEBI" id="CHEBI:132124"/>
        <dbReference type="EC" id="1.3.5.2"/>
    </reaction>
</comment>
<dbReference type="EC" id="1.3.5.2" evidence="11"/>
<evidence type="ECO:0000256" key="9">
    <source>
        <dbReference type="ARBA" id="ARBA00023136"/>
    </source>
</evidence>
<keyword evidence="11" id="KW-1003">Cell membrane</keyword>
<gene>
    <name evidence="11" type="primary">pyrD</name>
    <name evidence="13" type="ORF">F8O03_07995</name>
</gene>
<dbReference type="OrthoDB" id="9802377at2"/>
<dbReference type="PANTHER" id="PTHR48109:SF4">
    <property type="entry name" value="DIHYDROOROTATE DEHYDROGENASE (QUINONE), MITOCHONDRIAL"/>
    <property type="match status" value="1"/>
</dbReference>
<dbReference type="GO" id="GO:0005737">
    <property type="term" value="C:cytoplasm"/>
    <property type="evidence" value="ECO:0007669"/>
    <property type="project" value="InterPro"/>
</dbReference>
<evidence type="ECO:0000256" key="11">
    <source>
        <dbReference type="HAMAP-Rule" id="MF_00225"/>
    </source>
</evidence>
<dbReference type="PIRSF" id="PIRSF000164">
    <property type="entry name" value="DHO_oxidase"/>
    <property type="match status" value="1"/>
</dbReference>
<dbReference type="SUPFAM" id="SSF51395">
    <property type="entry name" value="FMN-linked oxidoreductases"/>
    <property type="match status" value="1"/>
</dbReference>
<dbReference type="GO" id="GO:0005886">
    <property type="term" value="C:plasma membrane"/>
    <property type="evidence" value="ECO:0007669"/>
    <property type="project" value="UniProtKB-SubCell"/>
</dbReference>
<keyword evidence="6 11" id="KW-0288">FMN</keyword>
<dbReference type="InterPro" id="IPR001295">
    <property type="entry name" value="Dihydroorotate_DH_CS"/>
</dbReference>
<keyword evidence="5 11" id="KW-0285">Flavoprotein</keyword>
<dbReference type="InterPro" id="IPR012135">
    <property type="entry name" value="Dihydroorotate_DH_1_2"/>
</dbReference>
<evidence type="ECO:0000256" key="1">
    <source>
        <dbReference type="ARBA" id="ARBA00003125"/>
    </source>
</evidence>
<dbReference type="NCBIfam" id="NF003645">
    <property type="entry name" value="PRK05286.1-2"/>
    <property type="match status" value="1"/>
</dbReference>
<keyword evidence="8 11" id="KW-0560">Oxidoreductase</keyword>
<dbReference type="GO" id="GO:0106430">
    <property type="term" value="F:dihydroorotate dehydrogenase (quinone) activity"/>
    <property type="evidence" value="ECO:0007669"/>
    <property type="project" value="UniProtKB-EC"/>
</dbReference>
<feature type="binding site" evidence="11">
    <location>
        <position position="216"/>
    </location>
    <ligand>
        <name>FMN</name>
        <dbReference type="ChEBI" id="CHEBI:58210"/>
    </ligand>
</feature>
<feature type="binding site" evidence="11">
    <location>
        <begin position="68"/>
        <end position="72"/>
    </location>
    <ligand>
        <name>FMN</name>
        <dbReference type="ChEBI" id="CHEBI:58210"/>
    </ligand>
</feature>
<dbReference type="Gene3D" id="3.20.20.70">
    <property type="entry name" value="Aldolase class I"/>
    <property type="match status" value="1"/>
</dbReference>
<dbReference type="PROSITE" id="PS00911">
    <property type="entry name" value="DHODEHASE_1"/>
    <property type="match status" value="1"/>
</dbReference>
<comment type="function">
    <text evidence="1 11">Catalyzes the conversion of dihydroorotate to orotate with quinone as electron acceptor.</text>
</comment>
<comment type="pathway">
    <text evidence="3 11">Pyrimidine metabolism; UMP biosynthesis via de novo pathway; orotate from (S)-dihydroorotate (quinone route): step 1/1.</text>
</comment>
<proteinExistence type="inferred from homology"/>
<evidence type="ECO:0000256" key="4">
    <source>
        <dbReference type="ARBA" id="ARBA00005359"/>
    </source>
</evidence>
<feature type="domain" description="Dihydroorotate dehydrogenase catalytic" evidence="12">
    <location>
        <begin position="51"/>
        <end position="340"/>
    </location>
</feature>
<dbReference type="InterPro" id="IPR005719">
    <property type="entry name" value="Dihydroorotate_DH_2"/>
</dbReference>
<dbReference type="UniPathway" id="UPA00070">
    <property type="reaction ID" value="UER00946"/>
</dbReference>
<reference evidence="13 14" key="1">
    <citation type="submission" date="2019-09" db="EMBL/GenBank/DDBJ databases">
        <title>Phylogeny of genus Pseudoclavibacter and closely related genus.</title>
        <authorList>
            <person name="Li Y."/>
        </authorList>
    </citation>
    <scope>NUCLEOTIDE SEQUENCE [LARGE SCALE GENOMIC DNA]</scope>
    <source>
        <strain evidence="13 14">THG-MD12</strain>
    </source>
</reference>
<comment type="caution">
    <text evidence="13">The sequence shown here is derived from an EMBL/GenBank/DDBJ whole genome shotgun (WGS) entry which is preliminary data.</text>
</comment>
<accession>A0A7J5B2W3</accession>
<feature type="binding site" evidence="11">
    <location>
        <position position="299"/>
    </location>
    <ligand>
        <name>FMN</name>
        <dbReference type="ChEBI" id="CHEBI:58210"/>
    </ligand>
</feature>
<feature type="binding site" evidence="11">
    <location>
        <begin position="320"/>
        <end position="321"/>
    </location>
    <ligand>
        <name>FMN</name>
        <dbReference type="ChEBI" id="CHEBI:58210"/>
    </ligand>
</feature>
<keyword evidence="7 11" id="KW-0665">Pyrimidine biosynthesis</keyword>
<protein>
    <recommendedName>
        <fullName evidence="11">Dihydroorotate dehydrogenase (quinone)</fullName>
        <ecNumber evidence="11">1.3.5.2</ecNumber>
    </recommendedName>
    <alternativeName>
        <fullName evidence="11">DHOdehase</fullName>
        <shortName evidence="11">DHOD</shortName>
        <shortName evidence="11">DHODase</shortName>
    </alternativeName>
    <alternativeName>
        <fullName evidence="11">Dihydroorotate oxidase</fullName>
    </alternativeName>
</protein>
<evidence type="ECO:0000256" key="10">
    <source>
        <dbReference type="ARBA" id="ARBA00048639"/>
    </source>
</evidence>
<evidence type="ECO:0000256" key="8">
    <source>
        <dbReference type="ARBA" id="ARBA00023002"/>
    </source>
</evidence>
<comment type="cofactor">
    <cofactor evidence="11">
        <name>FMN</name>
        <dbReference type="ChEBI" id="CHEBI:58210"/>
    </cofactor>
    <text evidence="11">Binds 1 FMN per subunit.</text>
</comment>
<dbReference type="InterPro" id="IPR013785">
    <property type="entry name" value="Aldolase_TIM"/>
</dbReference>